<sequence length="232" mass="26444">MTSIQVIPKSFSVINKELISASLPVLSPKDPVYRALQLMDDCHVSQLPIVDDEKYIGLLSEADLLNAADDNLLLETLTPLISKIRVSPNNHFTEAIQLANEYGLDIVPVTETDLTWVGAIAASDLLKYTGHMIGADEPGGIIVLEMEKRDFAFSEIYKLVETNDAQITQLNTYYDNNLGLLFVTMKLNKFELSDIVATFQRYEYQVRYYFGEEQYENELRNNYDHLMNYLNL</sequence>
<dbReference type="PANTHER" id="PTHR43080:SF2">
    <property type="entry name" value="CBS DOMAIN-CONTAINING PROTEIN"/>
    <property type="match status" value="1"/>
</dbReference>
<evidence type="ECO:0000259" key="3">
    <source>
        <dbReference type="PROSITE" id="PS51371"/>
    </source>
</evidence>
<name>A0A0E9MYN4_9BACT</name>
<evidence type="ECO:0000313" key="4">
    <source>
        <dbReference type="EMBL" id="GAO42842.1"/>
    </source>
</evidence>
<evidence type="ECO:0000313" key="5">
    <source>
        <dbReference type="Proteomes" id="UP000033121"/>
    </source>
</evidence>
<dbReference type="PROSITE" id="PS51371">
    <property type="entry name" value="CBS"/>
    <property type="match status" value="1"/>
</dbReference>
<proteinExistence type="predicted"/>
<dbReference type="InterPro" id="IPR000644">
    <property type="entry name" value="CBS_dom"/>
</dbReference>
<dbReference type="STRING" id="1220578.FPE01S_01_18600"/>
<feature type="domain" description="CBS" evidence="3">
    <location>
        <begin position="19"/>
        <end position="76"/>
    </location>
</feature>
<dbReference type="SUPFAM" id="SSF54631">
    <property type="entry name" value="CBS-domain pair"/>
    <property type="match status" value="1"/>
</dbReference>
<comment type="caution">
    <text evidence="4">The sequence shown here is derived from an EMBL/GenBank/DDBJ whole genome shotgun (WGS) entry which is preliminary data.</text>
</comment>
<dbReference type="InterPro" id="IPR051257">
    <property type="entry name" value="Diverse_CBS-Domain"/>
</dbReference>
<dbReference type="PANTHER" id="PTHR43080">
    <property type="entry name" value="CBS DOMAIN-CONTAINING PROTEIN CBSX3, MITOCHONDRIAL"/>
    <property type="match status" value="1"/>
</dbReference>
<organism evidence="4 5">
    <name type="scientific">Flavihumibacter petaseus NBRC 106054</name>
    <dbReference type="NCBI Taxonomy" id="1220578"/>
    <lineage>
        <taxon>Bacteria</taxon>
        <taxon>Pseudomonadati</taxon>
        <taxon>Bacteroidota</taxon>
        <taxon>Chitinophagia</taxon>
        <taxon>Chitinophagales</taxon>
        <taxon>Chitinophagaceae</taxon>
        <taxon>Flavihumibacter</taxon>
    </lineage>
</organism>
<keyword evidence="5" id="KW-1185">Reference proteome</keyword>
<dbReference type="AlphaFoldDB" id="A0A0E9MYN4"/>
<protein>
    <recommendedName>
        <fullName evidence="3">CBS domain-containing protein</fullName>
    </recommendedName>
</protein>
<dbReference type="EMBL" id="BBWV01000001">
    <property type="protein sequence ID" value="GAO42842.1"/>
    <property type="molecule type" value="Genomic_DNA"/>
</dbReference>
<dbReference type="Gene3D" id="3.10.580.10">
    <property type="entry name" value="CBS-domain"/>
    <property type="match status" value="1"/>
</dbReference>
<dbReference type="InterPro" id="IPR046342">
    <property type="entry name" value="CBS_dom_sf"/>
</dbReference>
<dbReference type="Pfam" id="PF00571">
    <property type="entry name" value="CBS"/>
    <property type="match status" value="1"/>
</dbReference>
<dbReference type="Proteomes" id="UP000033121">
    <property type="component" value="Unassembled WGS sequence"/>
</dbReference>
<accession>A0A0E9MYN4</accession>
<keyword evidence="1 2" id="KW-0129">CBS domain</keyword>
<gene>
    <name evidence="4" type="ORF">FPE01S_01_18600</name>
</gene>
<evidence type="ECO:0000256" key="2">
    <source>
        <dbReference type="PROSITE-ProRule" id="PRU00703"/>
    </source>
</evidence>
<reference evidence="4 5" key="1">
    <citation type="submission" date="2015-04" db="EMBL/GenBank/DDBJ databases">
        <title>Whole genome shotgun sequence of Flavihumibacter petaseus NBRC 106054.</title>
        <authorList>
            <person name="Miyazawa S."/>
            <person name="Hosoyama A."/>
            <person name="Hashimoto M."/>
            <person name="Noguchi M."/>
            <person name="Tsuchikane K."/>
            <person name="Ohji S."/>
            <person name="Yamazoe A."/>
            <person name="Ichikawa N."/>
            <person name="Kimura A."/>
            <person name="Fujita N."/>
        </authorList>
    </citation>
    <scope>NUCLEOTIDE SEQUENCE [LARGE SCALE GENOMIC DNA]</scope>
    <source>
        <strain evidence="4 5">NBRC 106054</strain>
    </source>
</reference>
<dbReference type="SMART" id="SM00116">
    <property type="entry name" value="CBS"/>
    <property type="match status" value="2"/>
</dbReference>
<evidence type="ECO:0000256" key="1">
    <source>
        <dbReference type="ARBA" id="ARBA00023122"/>
    </source>
</evidence>